<dbReference type="AlphaFoldDB" id="A0AA37LHU6"/>
<proteinExistence type="predicted"/>
<gene>
    <name evidence="2" type="ORF">ColSpa_06984</name>
</gene>
<reference evidence="2 3" key="1">
    <citation type="submission" date="2022-03" db="EMBL/GenBank/DDBJ databases">
        <title>Genome data of Colletotrichum spp.</title>
        <authorList>
            <person name="Utami Y.D."/>
            <person name="Hiruma K."/>
        </authorList>
    </citation>
    <scope>NUCLEOTIDE SEQUENCE [LARGE SCALE GENOMIC DNA]</scope>
    <source>
        <strain evidence="2 3">MAFF 239500</strain>
    </source>
</reference>
<dbReference type="RefSeq" id="XP_049129153.1">
    <property type="nucleotide sequence ID" value="XM_049273196.1"/>
</dbReference>
<dbReference type="EMBL" id="BQXU01000017">
    <property type="protein sequence ID" value="GKT46803.1"/>
    <property type="molecule type" value="Genomic_DNA"/>
</dbReference>
<evidence type="ECO:0000313" key="3">
    <source>
        <dbReference type="Proteomes" id="UP001055115"/>
    </source>
</evidence>
<keyword evidence="3" id="KW-1185">Reference proteome</keyword>
<evidence type="ECO:0000313" key="2">
    <source>
        <dbReference type="EMBL" id="GKT46803.1"/>
    </source>
</evidence>
<feature type="signal peptide" evidence="1">
    <location>
        <begin position="1"/>
        <end position="20"/>
    </location>
</feature>
<accession>A0AA37LHU6</accession>
<protein>
    <submittedName>
        <fullName evidence="2">Uncharacterized protein</fullName>
    </submittedName>
</protein>
<organism evidence="2 3">
    <name type="scientific">Colletotrichum spaethianum</name>
    <dbReference type="NCBI Taxonomy" id="700344"/>
    <lineage>
        <taxon>Eukaryota</taxon>
        <taxon>Fungi</taxon>
        <taxon>Dikarya</taxon>
        <taxon>Ascomycota</taxon>
        <taxon>Pezizomycotina</taxon>
        <taxon>Sordariomycetes</taxon>
        <taxon>Hypocreomycetidae</taxon>
        <taxon>Glomerellales</taxon>
        <taxon>Glomerellaceae</taxon>
        <taxon>Colletotrichum</taxon>
        <taxon>Colletotrichum spaethianum species complex</taxon>
    </lineage>
</organism>
<name>A0AA37LHU6_9PEZI</name>
<keyword evidence="1" id="KW-0732">Signal</keyword>
<dbReference type="Proteomes" id="UP001055115">
    <property type="component" value="Unassembled WGS sequence"/>
</dbReference>
<dbReference type="GeneID" id="73327786"/>
<sequence length="109" mass="11738">MLLRRATSIGVTALLQLAVAQRLCYYPNGEQSTDVPCKASAPVSMCCISADACLSDGLCRLDDMARDVGVSYAYGTCTDPSWTSGICPQQYLHCKPTFTTFLGLQDSND</sequence>
<comment type="caution">
    <text evidence="2">The sequence shown here is derived from an EMBL/GenBank/DDBJ whole genome shotgun (WGS) entry which is preliminary data.</text>
</comment>
<evidence type="ECO:0000256" key="1">
    <source>
        <dbReference type="SAM" id="SignalP"/>
    </source>
</evidence>
<feature type="chain" id="PRO_5041271813" evidence="1">
    <location>
        <begin position="21"/>
        <end position="109"/>
    </location>
</feature>